<name>E0PFA1_STREI</name>
<gene>
    <name evidence="2" type="ORF">HMPREF9319_1524</name>
</gene>
<feature type="compositionally biased region" description="Polar residues" evidence="1">
    <location>
        <begin position="9"/>
        <end position="24"/>
    </location>
</feature>
<dbReference type="AlphaFoldDB" id="E0PFA1"/>
<dbReference type="EMBL" id="AEEL01000021">
    <property type="protein sequence ID" value="EFM26778.1"/>
    <property type="molecule type" value="Genomic_DNA"/>
</dbReference>
<comment type="caution">
    <text evidence="2">The sequence shown here is derived from an EMBL/GenBank/DDBJ whole genome shotgun (WGS) entry which is preliminary data.</text>
</comment>
<dbReference type="HOGENOM" id="CLU_215397_0_0_9"/>
<dbReference type="Proteomes" id="UP000004290">
    <property type="component" value="Unassembled WGS sequence"/>
</dbReference>
<evidence type="ECO:0000313" key="2">
    <source>
        <dbReference type="EMBL" id="EFM26778.1"/>
    </source>
</evidence>
<evidence type="ECO:0000256" key="1">
    <source>
        <dbReference type="SAM" id="MobiDB-lite"/>
    </source>
</evidence>
<reference evidence="2 3" key="1">
    <citation type="submission" date="2010-07" db="EMBL/GenBank/DDBJ databases">
        <authorList>
            <person name="Muzny D."/>
            <person name="Qin X."/>
            <person name="Deng J."/>
            <person name="Jiang H."/>
            <person name="Liu Y."/>
            <person name="Qu J."/>
            <person name="Song X.-Z."/>
            <person name="Zhang L."/>
            <person name="Thornton R."/>
            <person name="Coyle M."/>
            <person name="Francisco L."/>
            <person name="Jackson L."/>
            <person name="Javaid M."/>
            <person name="Korchina V."/>
            <person name="Kovar C."/>
            <person name="Mata R."/>
            <person name="Mathew T."/>
            <person name="Ngo R."/>
            <person name="Nguyen L."/>
            <person name="Nguyen N."/>
            <person name="Okwuonu G."/>
            <person name="Ongeri F."/>
            <person name="Pham C."/>
            <person name="Simmons D."/>
            <person name="Wilczek-Boney K."/>
            <person name="Hale W."/>
            <person name="Jakkamsetti A."/>
            <person name="Pham P."/>
            <person name="Ruth R."/>
            <person name="San Lucas F."/>
            <person name="Warren J."/>
            <person name="Zhang J."/>
            <person name="Zhao Z."/>
            <person name="Zhou C."/>
            <person name="Zhu D."/>
            <person name="Lee S."/>
            <person name="Bess C."/>
            <person name="Blankenburg K."/>
            <person name="Forbes L."/>
            <person name="Fu Q."/>
            <person name="Gubbala S."/>
            <person name="Hirani K."/>
            <person name="Jayaseelan J.C."/>
            <person name="Lara F."/>
            <person name="Munidasa M."/>
            <person name="Palculict T."/>
            <person name="Patil S."/>
            <person name="Pu L.-L."/>
            <person name="Saada N."/>
            <person name="Tang L."/>
            <person name="Weissenberger G."/>
            <person name="Zhu Y."/>
            <person name="Hemphill L."/>
            <person name="Shang Y."/>
            <person name="Youmans B."/>
            <person name="Ayvaz T."/>
            <person name="Ross M."/>
            <person name="Santibanez J."/>
            <person name="Aqrawi P."/>
            <person name="Gross S."/>
            <person name="Joshi V."/>
            <person name="Fowler G."/>
            <person name="Nazareth L."/>
            <person name="Reid J."/>
            <person name="Worley K."/>
            <person name="Petrosino J."/>
            <person name="Highlander S."/>
            <person name="Gibbs R."/>
        </authorList>
    </citation>
    <scope>NUCLEOTIDE SEQUENCE [LARGE SCALE GENOMIC DNA]</scope>
    <source>
        <strain evidence="2 3">ATCC 700338</strain>
    </source>
</reference>
<sequence>MRAEKYENYQETFDGHNSFSKTNPDATFMRMKEEYIVVNSKQVMAVKRTS</sequence>
<protein>
    <submittedName>
        <fullName evidence="2">Uncharacterized protein</fullName>
    </submittedName>
</protein>
<proteinExistence type="predicted"/>
<accession>E0PFA1</accession>
<evidence type="ECO:0000313" key="3">
    <source>
        <dbReference type="Proteomes" id="UP000004290"/>
    </source>
</evidence>
<keyword evidence="3" id="KW-1185">Reference proteome</keyword>
<feature type="region of interest" description="Disordered" evidence="1">
    <location>
        <begin position="1"/>
        <end position="24"/>
    </location>
</feature>
<organism evidence="2 3">
    <name type="scientific">Streptococcus equinus ATCC 700338</name>
    <dbReference type="NCBI Taxonomy" id="864569"/>
    <lineage>
        <taxon>Bacteria</taxon>
        <taxon>Bacillati</taxon>
        <taxon>Bacillota</taxon>
        <taxon>Bacilli</taxon>
        <taxon>Lactobacillales</taxon>
        <taxon>Streptococcaceae</taxon>
        <taxon>Streptococcus</taxon>
    </lineage>
</organism>